<dbReference type="EMBL" id="VFRR01000013">
    <property type="protein sequence ID" value="TPE51945.1"/>
    <property type="molecule type" value="Genomic_DNA"/>
</dbReference>
<organism evidence="1 2">
    <name type="scientific">Maribrevibacterium harenarium</name>
    <dbReference type="NCBI Taxonomy" id="2589817"/>
    <lineage>
        <taxon>Bacteria</taxon>
        <taxon>Pseudomonadati</taxon>
        <taxon>Pseudomonadota</taxon>
        <taxon>Gammaproteobacteria</taxon>
        <taxon>Oceanospirillales</taxon>
        <taxon>Oceanospirillaceae</taxon>
        <taxon>Maribrevibacterium</taxon>
    </lineage>
</organism>
<gene>
    <name evidence="1" type="ORF">FJM67_08175</name>
</gene>
<protein>
    <recommendedName>
        <fullName evidence="3">PLD phosphodiesterase domain-containing protein</fullName>
    </recommendedName>
</protein>
<dbReference type="Gene3D" id="3.30.870.10">
    <property type="entry name" value="Endonuclease Chain A"/>
    <property type="match status" value="2"/>
</dbReference>
<dbReference type="RefSeq" id="WP_140588323.1">
    <property type="nucleotide sequence ID" value="NZ_VFRR01000013.1"/>
</dbReference>
<evidence type="ECO:0008006" key="3">
    <source>
        <dbReference type="Google" id="ProtNLM"/>
    </source>
</evidence>
<accession>A0A501WUD9</accession>
<proteinExistence type="predicted"/>
<reference evidence="1 2" key="1">
    <citation type="submission" date="2019-06" db="EMBL/GenBank/DDBJ databases">
        <title>A novel bacterium of genus Marinomonas, isolated from coastal sand.</title>
        <authorList>
            <person name="Huang H."/>
            <person name="Mo K."/>
            <person name="Hu Y."/>
        </authorList>
    </citation>
    <scope>NUCLEOTIDE SEQUENCE [LARGE SCALE GENOMIC DNA]</scope>
    <source>
        <strain evidence="1 2">HB171799</strain>
    </source>
</reference>
<comment type="caution">
    <text evidence="1">The sequence shown here is derived from an EMBL/GenBank/DDBJ whole genome shotgun (WGS) entry which is preliminary data.</text>
</comment>
<dbReference type="AlphaFoldDB" id="A0A501WUD9"/>
<keyword evidence="2" id="KW-1185">Reference proteome</keyword>
<evidence type="ECO:0000313" key="2">
    <source>
        <dbReference type="Proteomes" id="UP000315901"/>
    </source>
</evidence>
<sequence length="713" mass="80876">MDKAQSLFQQVSLQFQALGQVEALVLTTFGLDIEYLEKSILPSFFPSLGEGPSSEPHRPLFEYLEENPTPISVLFDANNLVRGEMSLSASTAVLKELRWQSFPVIRSGYCFHPKVILALTRQNDIQTLVIGCGSANLTKPGWGRNFEACVIDTIPLKQGMRSLLLKDVYDMITALRKDAKGSDALDRIKAAVDGIGMERYKNIVKGSHSRLWLGSKHHLKSEQTNLVDWVQTNVISRNDLQDSGAKWQLDVLSPYFGEKPPELLHWVSDCFSTNGSAKVRPSVLVYCPRDGDLLDITSSTFSSYSALPNVNWGEFKQNPLVSEFRDHDGNRLQRFLHAKVYRFWSPIREIIIVGSANATPQGHRDTLQGNDEACMVIRRQIPEGAPKLTSWLRPLNKEVGADSCKDVIIQEDTPPHITPPIITLEFDWENFEFNALSKDSRVLKLFFNSEVKPFLTLDAKEKVCRLTLKKAQVDALFRSASIKITTPVHDDQAWLILVTETNLHLKPPAPSMERSIDDLLRDWQLGPEQRQAAQISRAAMPMEHGILGDQSSQETEDLVATDRLNDLFLAMYRFRSDIIKNIEAARQDSNSFAKLQLKTRLFGRGAMSVRYFLGKLSSSLEGDEGGVDVVERYLGVMSLKDSLNRLHPKLKGLRVETEFRSLASSVEQEYRKIRRELKKELIHEKDSPSPERLIRWLEHNFDYDQRLPMGAQR</sequence>
<dbReference type="Proteomes" id="UP000315901">
    <property type="component" value="Unassembled WGS sequence"/>
</dbReference>
<evidence type="ECO:0000313" key="1">
    <source>
        <dbReference type="EMBL" id="TPE51945.1"/>
    </source>
</evidence>
<name>A0A501WUD9_9GAMM</name>
<dbReference type="OrthoDB" id="8769320at2"/>